<dbReference type="HOGENOM" id="CLU_2818553_0_0_11"/>
<feature type="non-terminal residue" evidence="1">
    <location>
        <position position="1"/>
    </location>
</feature>
<dbReference type="PATRIC" id="fig|1358026.3.peg.3714"/>
<evidence type="ECO:0008006" key="3">
    <source>
        <dbReference type="Google" id="ProtNLM"/>
    </source>
</evidence>
<name>U2RHF5_LEIAQ</name>
<dbReference type="EMBL" id="AWVQ01000833">
    <property type="protein sequence ID" value="ERK68296.1"/>
    <property type="molecule type" value="Genomic_DNA"/>
</dbReference>
<sequence>PDRAAPDPAAASRALSAVLHFAIADAAAHGRPTGELLTDLAADFEVIVRGYETDPTTSGQSGQQEK</sequence>
<dbReference type="AlphaFoldDB" id="U2RHF5"/>
<accession>U2RHF5</accession>
<organism evidence="1 2">
    <name type="scientific">Leifsonia aquatica ATCC 14665</name>
    <dbReference type="NCBI Taxonomy" id="1358026"/>
    <lineage>
        <taxon>Bacteria</taxon>
        <taxon>Bacillati</taxon>
        <taxon>Actinomycetota</taxon>
        <taxon>Actinomycetes</taxon>
        <taxon>Micrococcales</taxon>
        <taxon>Microbacteriaceae</taxon>
        <taxon>Leifsonia</taxon>
    </lineage>
</organism>
<comment type="caution">
    <text evidence="1">The sequence shown here is derived from an EMBL/GenBank/DDBJ whole genome shotgun (WGS) entry which is preliminary data.</text>
</comment>
<gene>
    <name evidence="1" type="ORF">N136_04583</name>
</gene>
<protein>
    <recommendedName>
        <fullName evidence="3">TetR/AcrR family transcriptional regulator</fullName>
    </recommendedName>
</protein>
<evidence type="ECO:0000313" key="2">
    <source>
        <dbReference type="Proteomes" id="UP000016605"/>
    </source>
</evidence>
<proteinExistence type="predicted"/>
<dbReference type="Proteomes" id="UP000016605">
    <property type="component" value="Unassembled WGS sequence"/>
</dbReference>
<reference evidence="1 2" key="1">
    <citation type="submission" date="2013-08" db="EMBL/GenBank/DDBJ databases">
        <authorList>
            <person name="Weinstock G."/>
            <person name="Sodergren E."/>
            <person name="Wylie T."/>
            <person name="Fulton L."/>
            <person name="Fulton R."/>
            <person name="Fronick C."/>
            <person name="O'Laughlin M."/>
            <person name="Godfrey J."/>
            <person name="Miner T."/>
            <person name="Herter B."/>
            <person name="Appelbaum E."/>
            <person name="Cordes M."/>
            <person name="Lek S."/>
            <person name="Wollam A."/>
            <person name="Pepin K.H."/>
            <person name="Palsikar V.B."/>
            <person name="Mitreva M."/>
            <person name="Wilson R.K."/>
        </authorList>
    </citation>
    <scope>NUCLEOTIDE SEQUENCE [LARGE SCALE GENOMIC DNA]</scope>
    <source>
        <strain evidence="1 2">ATCC 14665</strain>
    </source>
</reference>
<evidence type="ECO:0000313" key="1">
    <source>
        <dbReference type="EMBL" id="ERK68296.1"/>
    </source>
</evidence>
<dbReference type="RefSeq" id="WP_021765611.1">
    <property type="nucleotide sequence ID" value="NZ_KI272768.1"/>
</dbReference>